<dbReference type="GeneID" id="58051632"/>
<name>A0ABN5W4S9_9STAP</name>
<evidence type="ECO:0000256" key="3">
    <source>
        <dbReference type="ARBA" id="ARBA00022755"/>
    </source>
</evidence>
<dbReference type="CDD" id="cd08645">
    <property type="entry name" value="FMT_core_GART"/>
    <property type="match status" value="1"/>
</dbReference>
<accession>A0ABN5W4S9</accession>
<feature type="active site" description="Proton donor" evidence="4">
    <location>
        <position position="110"/>
    </location>
</feature>
<keyword evidence="3 4" id="KW-0658">Purine biosynthesis</keyword>
<comment type="catalytic activity">
    <reaction evidence="4">
        <text>N(1)-(5-phospho-beta-D-ribosyl)glycinamide + (6R)-10-formyltetrahydrofolate = N(2)-formyl-N(1)-(5-phospho-beta-D-ribosyl)glycinamide + (6S)-5,6,7,8-tetrahydrofolate + H(+)</text>
        <dbReference type="Rhea" id="RHEA:15053"/>
        <dbReference type="ChEBI" id="CHEBI:15378"/>
        <dbReference type="ChEBI" id="CHEBI:57453"/>
        <dbReference type="ChEBI" id="CHEBI:143788"/>
        <dbReference type="ChEBI" id="CHEBI:147286"/>
        <dbReference type="ChEBI" id="CHEBI:195366"/>
        <dbReference type="EC" id="2.1.2.2"/>
    </reaction>
</comment>
<dbReference type="Pfam" id="PF00551">
    <property type="entry name" value="Formyl_trans_N"/>
    <property type="match status" value="1"/>
</dbReference>
<dbReference type="InterPro" id="IPR004607">
    <property type="entry name" value="GART"/>
</dbReference>
<proteinExistence type="inferred from homology"/>
<sequence>MIKIAIFASGSGSNFENIVNRVQKGDLPGIEVTALYTDKAGVKCIERAEKLNIPVHINQPKDFISKSSYEQHLLKLLSNEGVQWIVLAGYMRLVSEDLLHAYEGRMLNIHPSLLPKYKGLDAIGQAYESGDKVTGSTVHFVDSGMDTGEIIEQQQCDIKPDDTKEDLEERVKNLEYELYPRVIAKIIK</sequence>
<comment type="pathway">
    <text evidence="1 4">Purine metabolism; IMP biosynthesis via de novo pathway; N(2)-formyl-N(1)-(5-phospho-D-ribosyl)glycinamide from N(1)-(5-phospho-D-ribosyl)glycinamide (10-formyl THF route): step 1/1.</text>
</comment>
<dbReference type="PANTHER" id="PTHR43369">
    <property type="entry name" value="PHOSPHORIBOSYLGLYCINAMIDE FORMYLTRANSFERASE"/>
    <property type="match status" value="1"/>
</dbReference>
<evidence type="ECO:0000313" key="7">
    <source>
        <dbReference type="Proteomes" id="UP000274772"/>
    </source>
</evidence>
<feature type="site" description="Raises pKa of active site His" evidence="4">
    <location>
        <position position="146"/>
    </location>
</feature>
<dbReference type="HAMAP" id="MF_01930">
    <property type="entry name" value="PurN"/>
    <property type="match status" value="1"/>
</dbReference>
<comment type="function">
    <text evidence="4">Catalyzes the transfer of a formyl group from 10-formyltetrahydrofolate to 5-phospho-ribosyl-glycinamide (GAR), producing 5-phospho-ribosyl-N-formylglycinamide (FGAR) and tetrahydrofolate.</text>
</comment>
<dbReference type="RefSeq" id="WP_002442118.1">
    <property type="nucleotide sequence ID" value="NZ_AP018585.1"/>
</dbReference>
<reference evidence="6 7" key="1">
    <citation type="submission" date="2018-05" db="EMBL/GenBank/DDBJ databases">
        <title>Complete genome sequencing of three human clinical isolates of Staphylococcus caprae reveals virulence factors similar to those of S. epidermidis and S. capitis.</title>
        <authorList>
            <person name="Watanabe S."/>
            <person name="Cui L."/>
        </authorList>
    </citation>
    <scope>NUCLEOTIDE SEQUENCE [LARGE SCALE GENOMIC DNA]</scope>
    <source>
        <strain evidence="6 7">JMUB590</strain>
    </source>
</reference>
<evidence type="ECO:0000313" key="6">
    <source>
        <dbReference type="EMBL" id="BBD92946.1"/>
    </source>
</evidence>
<evidence type="ECO:0000256" key="4">
    <source>
        <dbReference type="HAMAP-Rule" id="MF_01930"/>
    </source>
</evidence>
<dbReference type="SUPFAM" id="SSF53328">
    <property type="entry name" value="Formyltransferase"/>
    <property type="match status" value="1"/>
</dbReference>
<keyword evidence="7" id="KW-1185">Reference proteome</keyword>
<dbReference type="EC" id="2.1.2.2" evidence="4"/>
<feature type="binding site" evidence="4">
    <location>
        <begin position="12"/>
        <end position="14"/>
    </location>
    <ligand>
        <name>N(1)-(5-phospho-beta-D-ribosyl)glycinamide</name>
        <dbReference type="ChEBI" id="CHEBI:143788"/>
    </ligand>
</feature>
<dbReference type="InterPro" id="IPR036477">
    <property type="entry name" value="Formyl_transf_N_sf"/>
</dbReference>
<dbReference type="PANTHER" id="PTHR43369:SF2">
    <property type="entry name" value="PHOSPHORIBOSYLGLYCINAMIDE FORMYLTRANSFERASE"/>
    <property type="match status" value="1"/>
</dbReference>
<dbReference type="EMBL" id="AP018586">
    <property type="protein sequence ID" value="BBD92946.1"/>
    <property type="molecule type" value="Genomic_DNA"/>
</dbReference>
<keyword evidence="2 4" id="KW-0808">Transferase</keyword>
<dbReference type="Gene3D" id="3.40.50.170">
    <property type="entry name" value="Formyl transferase, N-terminal domain"/>
    <property type="match status" value="1"/>
</dbReference>
<feature type="domain" description="Formyl transferase N-terminal" evidence="5">
    <location>
        <begin position="3"/>
        <end position="183"/>
    </location>
</feature>
<feature type="binding site" evidence="4">
    <location>
        <position position="108"/>
    </location>
    <ligand>
        <name>(6R)-10-formyltetrahydrofolate</name>
        <dbReference type="ChEBI" id="CHEBI:195366"/>
    </ligand>
</feature>
<feature type="binding site" evidence="4">
    <location>
        <begin position="91"/>
        <end position="94"/>
    </location>
    <ligand>
        <name>(6R)-10-formyltetrahydrofolate</name>
        <dbReference type="ChEBI" id="CHEBI:195366"/>
    </ligand>
</feature>
<evidence type="ECO:0000256" key="1">
    <source>
        <dbReference type="ARBA" id="ARBA00005054"/>
    </source>
</evidence>
<protein>
    <recommendedName>
        <fullName evidence="4">Phosphoribosylglycinamide formyltransferase</fullName>
        <ecNumber evidence="4">2.1.2.2</ecNumber>
    </recommendedName>
    <alternativeName>
        <fullName evidence="4">5'-phosphoribosylglycinamide transformylase</fullName>
    </alternativeName>
    <alternativeName>
        <fullName evidence="4">GAR transformylase</fullName>
        <shortName evidence="4">GART</shortName>
    </alternativeName>
</protein>
<comment type="similarity">
    <text evidence="4">Belongs to the GART family.</text>
</comment>
<dbReference type="NCBIfam" id="TIGR00639">
    <property type="entry name" value="PurN"/>
    <property type="match status" value="1"/>
</dbReference>
<dbReference type="InterPro" id="IPR002376">
    <property type="entry name" value="Formyl_transf_N"/>
</dbReference>
<evidence type="ECO:0000256" key="2">
    <source>
        <dbReference type="ARBA" id="ARBA00022679"/>
    </source>
</evidence>
<feature type="binding site" evidence="4">
    <location>
        <position position="66"/>
    </location>
    <ligand>
        <name>(6R)-10-formyltetrahydrofolate</name>
        <dbReference type="ChEBI" id="CHEBI:195366"/>
    </ligand>
</feature>
<gene>
    <name evidence="4 6" type="primary">purN</name>
    <name evidence="6" type="ORF">JMUB590_1889</name>
</gene>
<evidence type="ECO:0000259" key="5">
    <source>
        <dbReference type="Pfam" id="PF00551"/>
    </source>
</evidence>
<dbReference type="Proteomes" id="UP000274772">
    <property type="component" value="Chromosome"/>
</dbReference>
<organism evidence="6 7">
    <name type="scientific">Staphylococcus caprae</name>
    <dbReference type="NCBI Taxonomy" id="29380"/>
    <lineage>
        <taxon>Bacteria</taxon>
        <taxon>Bacillati</taxon>
        <taxon>Bacillota</taxon>
        <taxon>Bacilli</taxon>
        <taxon>Bacillales</taxon>
        <taxon>Staphylococcaceae</taxon>
        <taxon>Staphylococcus</taxon>
    </lineage>
</organism>